<dbReference type="Proteomes" id="UP000261500">
    <property type="component" value="Unplaced"/>
</dbReference>
<dbReference type="PROSITE" id="PS50212">
    <property type="entry name" value="RASGEF_NTER"/>
    <property type="match status" value="1"/>
</dbReference>
<keyword evidence="5" id="KW-1185">Reference proteome</keyword>
<evidence type="ECO:0000256" key="2">
    <source>
        <dbReference type="SAM" id="Phobius"/>
    </source>
</evidence>
<dbReference type="InterPro" id="IPR023578">
    <property type="entry name" value="Ras_GEF_dom_sf"/>
</dbReference>
<dbReference type="PANTHER" id="PTHR46793">
    <property type="entry name" value="1700018F24RIK PROTEIN-RELATED-RELATED"/>
    <property type="match status" value="1"/>
</dbReference>
<dbReference type="AlphaFoldDB" id="A0A3B3TQ15"/>
<dbReference type="Gene3D" id="1.20.870.10">
    <property type="entry name" value="Son of sevenless (SoS) protein Chain: S domain 1"/>
    <property type="match status" value="1"/>
</dbReference>
<dbReference type="SUPFAM" id="SSF48366">
    <property type="entry name" value="Ras GEF"/>
    <property type="match status" value="1"/>
</dbReference>
<protein>
    <recommendedName>
        <fullName evidence="3">N-terminal Ras-GEF domain-containing protein</fullName>
    </recommendedName>
</protein>
<feature type="transmembrane region" description="Helical" evidence="2">
    <location>
        <begin position="174"/>
        <end position="197"/>
    </location>
</feature>
<sequence>GRSLLRRRPPLCLEGRWRRGFAVIKSRLGGDRLPPGHTVSQLETCKIRSIRAGTLERLVETLLTAFGDNDLTYTSIFLSTYRAFASTQTVLKLLLDRYSHFQPSSCWHHALASILRAWLDQCPEDFQEPPDYPCLHRLMEYLRKALPGSEALRRAEGLLEQLQGQANMDETDGIGVFFVLFFLCVCLISSLFFVNLFGD</sequence>
<dbReference type="Pfam" id="PF00618">
    <property type="entry name" value="RasGEF_N"/>
    <property type="match status" value="1"/>
</dbReference>
<dbReference type="Ensembl" id="ENSPLAT00000013025.1">
    <property type="protein sequence ID" value="ENSPLAP00000002452.1"/>
    <property type="gene ID" value="ENSPLAG00000003718.1"/>
</dbReference>
<dbReference type="STRING" id="48699.ENSPLAP00000002416"/>
<evidence type="ECO:0000256" key="1">
    <source>
        <dbReference type="PROSITE-ProRule" id="PRU00135"/>
    </source>
</evidence>
<dbReference type="Ensembl" id="ENSPLAT00000013082.1">
    <property type="protein sequence ID" value="ENSPLAP00000002416.1"/>
    <property type="gene ID" value="ENSPLAG00000003678.1"/>
</dbReference>
<proteinExistence type="predicted"/>
<evidence type="ECO:0000313" key="4">
    <source>
        <dbReference type="Ensembl" id="ENSPLAP00000002416.1"/>
    </source>
</evidence>
<accession>A0A3B3TQ15</accession>
<keyword evidence="1" id="KW-0344">Guanine-nucleotide releasing factor</keyword>
<dbReference type="GeneTree" id="ENSGT00940000156012"/>
<dbReference type="SMART" id="SM00229">
    <property type="entry name" value="RasGEFN"/>
    <property type="match status" value="1"/>
</dbReference>
<reference evidence="4" key="1">
    <citation type="submission" date="2025-05" db="UniProtKB">
        <authorList>
            <consortium name="Ensembl"/>
        </authorList>
    </citation>
    <scope>IDENTIFICATION</scope>
</reference>
<name>A0A3B3TQ15_9TELE</name>
<keyword evidence="2" id="KW-0812">Transmembrane</keyword>
<dbReference type="CDD" id="cd06224">
    <property type="entry name" value="REM"/>
    <property type="match status" value="1"/>
</dbReference>
<keyword evidence="2" id="KW-1133">Transmembrane helix</keyword>
<dbReference type="PANTHER" id="PTHR46793:SF3">
    <property type="entry name" value="RIKEN CDNA 4930596D02 GENE"/>
    <property type="match status" value="1"/>
</dbReference>
<evidence type="ECO:0000313" key="5">
    <source>
        <dbReference type="Proteomes" id="UP000261500"/>
    </source>
</evidence>
<feature type="domain" description="N-terminal Ras-GEF" evidence="3">
    <location>
        <begin position="46"/>
        <end position="163"/>
    </location>
</feature>
<organism evidence="4 5">
    <name type="scientific">Poecilia latipinna</name>
    <name type="common">sailfin molly</name>
    <dbReference type="NCBI Taxonomy" id="48699"/>
    <lineage>
        <taxon>Eukaryota</taxon>
        <taxon>Metazoa</taxon>
        <taxon>Chordata</taxon>
        <taxon>Craniata</taxon>
        <taxon>Vertebrata</taxon>
        <taxon>Euteleostomi</taxon>
        <taxon>Actinopterygii</taxon>
        <taxon>Neopterygii</taxon>
        <taxon>Teleostei</taxon>
        <taxon>Neoteleostei</taxon>
        <taxon>Acanthomorphata</taxon>
        <taxon>Ovalentaria</taxon>
        <taxon>Atherinomorphae</taxon>
        <taxon>Cyprinodontiformes</taxon>
        <taxon>Poeciliidae</taxon>
        <taxon>Poeciliinae</taxon>
        <taxon>Poecilia</taxon>
    </lineage>
</organism>
<keyword evidence="2" id="KW-0472">Membrane</keyword>
<dbReference type="GO" id="GO:0005085">
    <property type="term" value="F:guanyl-nucleotide exchange factor activity"/>
    <property type="evidence" value="ECO:0007669"/>
    <property type="project" value="UniProtKB-KW"/>
</dbReference>
<dbReference type="InterPro" id="IPR000651">
    <property type="entry name" value="Ras-like_Gua-exchang_fac_N"/>
</dbReference>
<evidence type="ECO:0000259" key="3">
    <source>
        <dbReference type="PROSITE" id="PS50212"/>
    </source>
</evidence>